<dbReference type="InterPro" id="IPR053181">
    <property type="entry name" value="EcdB-like_regulator"/>
</dbReference>
<dbReference type="EMBL" id="KN847537">
    <property type="protein sequence ID" value="KIW05564.1"/>
    <property type="molecule type" value="Genomic_DNA"/>
</dbReference>
<dbReference type="STRING" id="253628.A0A0D2B2R4"/>
<feature type="domain" description="Zn(2)-C6 fungal-type" evidence="3">
    <location>
        <begin position="137"/>
        <end position="167"/>
    </location>
</feature>
<name>A0A0D2B2R4_9PEZI</name>
<dbReference type="Pfam" id="PF00172">
    <property type="entry name" value="Zn_clus"/>
    <property type="match status" value="1"/>
</dbReference>
<dbReference type="InParanoid" id="A0A0D2B2R4"/>
<proteinExistence type="predicted"/>
<dbReference type="CDD" id="cd00067">
    <property type="entry name" value="GAL4"/>
    <property type="match status" value="1"/>
</dbReference>
<dbReference type="AlphaFoldDB" id="A0A0D2B2R4"/>
<dbReference type="SMART" id="SM00066">
    <property type="entry name" value="GAL4"/>
    <property type="match status" value="1"/>
</dbReference>
<evidence type="ECO:0000259" key="3">
    <source>
        <dbReference type="PROSITE" id="PS50048"/>
    </source>
</evidence>
<dbReference type="PROSITE" id="PS50048">
    <property type="entry name" value="ZN2_CY6_FUNGAL_2"/>
    <property type="match status" value="1"/>
</dbReference>
<dbReference type="GO" id="GO:0000981">
    <property type="term" value="F:DNA-binding transcription factor activity, RNA polymerase II-specific"/>
    <property type="evidence" value="ECO:0007669"/>
    <property type="project" value="InterPro"/>
</dbReference>
<feature type="region of interest" description="Disordered" evidence="2">
    <location>
        <begin position="1"/>
        <end position="26"/>
    </location>
</feature>
<dbReference type="FunFam" id="4.10.240.10:FF:000008">
    <property type="entry name" value="C6 zinc finger domain-containing protein"/>
    <property type="match status" value="1"/>
</dbReference>
<keyword evidence="5" id="KW-1185">Reference proteome</keyword>
<keyword evidence="1" id="KW-0539">Nucleus</keyword>
<dbReference type="InterPro" id="IPR036864">
    <property type="entry name" value="Zn2-C6_fun-type_DNA-bd_sf"/>
</dbReference>
<dbReference type="Proteomes" id="UP000053259">
    <property type="component" value="Unassembled WGS sequence"/>
</dbReference>
<dbReference type="Gene3D" id="4.10.240.10">
    <property type="entry name" value="Zn(2)-C6 fungal-type DNA-binding domain"/>
    <property type="match status" value="1"/>
</dbReference>
<reference evidence="4 5" key="1">
    <citation type="submission" date="2015-01" db="EMBL/GenBank/DDBJ databases">
        <title>The Genome Sequence of Ochroconis gallopava CBS43764.</title>
        <authorList>
            <consortium name="The Broad Institute Genomics Platform"/>
            <person name="Cuomo C."/>
            <person name="de Hoog S."/>
            <person name="Gorbushina A."/>
            <person name="Stielow B."/>
            <person name="Teixiera M."/>
            <person name="Abouelleil A."/>
            <person name="Chapman S.B."/>
            <person name="Priest M."/>
            <person name="Young S.K."/>
            <person name="Wortman J."/>
            <person name="Nusbaum C."/>
            <person name="Birren B."/>
        </authorList>
    </citation>
    <scope>NUCLEOTIDE SEQUENCE [LARGE SCALE GENOMIC DNA]</scope>
    <source>
        <strain evidence="4 5">CBS 43764</strain>
    </source>
</reference>
<dbReference type="VEuPathDB" id="FungiDB:PV09_03439"/>
<gene>
    <name evidence="4" type="ORF">PV09_03439</name>
</gene>
<dbReference type="SUPFAM" id="SSF57701">
    <property type="entry name" value="Zn2/Cys6 DNA-binding domain"/>
    <property type="match status" value="1"/>
</dbReference>
<protein>
    <recommendedName>
        <fullName evidence="3">Zn(2)-C6 fungal-type domain-containing protein</fullName>
    </recommendedName>
</protein>
<evidence type="ECO:0000256" key="1">
    <source>
        <dbReference type="ARBA" id="ARBA00023242"/>
    </source>
</evidence>
<evidence type="ECO:0000313" key="4">
    <source>
        <dbReference type="EMBL" id="KIW05564.1"/>
    </source>
</evidence>
<dbReference type="GeneID" id="27311412"/>
<dbReference type="OrthoDB" id="4685598at2759"/>
<dbReference type="HOGENOM" id="CLU_004835_4_0_1"/>
<evidence type="ECO:0000256" key="2">
    <source>
        <dbReference type="SAM" id="MobiDB-lite"/>
    </source>
</evidence>
<dbReference type="PANTHER" id="PTHR47785">
    <property type="entry name" value="ZN(II)2CYS6 TRANSCRIPTION FACTOR (EUROFUNG)-RELATED-RELATED"/>
    <property type="match status" value="1"/>
</dbReference>
<dbReference type="PROSITE" id="PS00463">
    <property type="entry name" value="ZN2_CY6_FUNGAL_1"/>
    <property type="match status" value="1"/>
</dbReference>
<dbReference type="RefSeq" id="XP_016215433.1">
    <property type="nucleotide sequence ID" value="XM_016356640.1"/>
</dbReference>
<accession>A0A0D2B2R4</accession>
<dbReference type="GO" id="GO:0008270">
    <property type="term" value="F:zinc ion binding"/>
    <property type="evidence" value="ECO:0007669"/>
    <property type="project" value="InterPro"/>
</dbReference>
<feature type="region of interest" description="Disordered" evidence="2">
    <location>
        <begin position="47"/>
        <end position="118"/>
    </location>
</feature>
<dbReference type="CDD" id="cd12148">
    <property type="entry name" value="fungal_TF_MHR"/>
    <property type="match status" value="1"/>
</dbReference>
<sequence length="739" mass="81297">MATWTSVPPSPPAISPHGDLSFPDAVHSSFPSSPYAIVDLSQDLNSTLPSQPSLKPHPPLTVDPGPAHFEYGASPMTEDSSSRLRKMSQSSTDREMSTDIKSSRLDGSGDADSDSRGVKRKFSNDVVDYPRRRATIACEICRSRKSRCDGARPKCRLCSELKAECIYREPGIKLDAGDKLILEQLNEIKAMIQTGFANTAAANTAAITTPGVSIGTPLPSTSATNGRSAPVGFATTIDSPMPMINAGEDPESRRNSVAPGGGLPTNDGFGPWFNPTAHSSMPKNHTTPALNLLHWPKIRDLVSQRWDPQILVQLETHREPLFYGQPRPLDFTNAHIYAEAYFKRVNVWYACVSPFSWNRYYHKARSQGFREGAESCMALLVLALGCASTAGSISQLPQNTELPGYPFFWAAWSIMPSLLVRSDVLAAQCQILAAAYLFYAVRPLEAWNVLASTSMKLQLLLNGTMPAGAKQLSERVFWNTLLFESDLLAELELPHSGIVQYEDVVGLPTPFEDMGDPAPGVDDLRYFNAEISLRRLLNRVSNAIYSKASPITSTAALDPVAAELDNQLIEWYNGLPPALQFDHGVAPLASPVQSVLRLRYFACRTIIYRPYVLAVLIKETAFLDPAVQENCRKCLEACIRQLENITAHHAGHLPYLWQGALSIVSQTLLVMGATLSPSLSGLLPQPHQINDIIKEVVDEMKRYSHLAPSLRLAANIISDAEERRRQNLRSPSMQYLKMG</sequence>
<dbReference type="InterPro" id="IPR001138">
    <property type="entry name" value="Zn2Cys6_DnaBD"/>
</dbReference>
<evidence type="ECO:0000313" key="5">
    <source>
        <dbReference type="Proteomes" id="UP000053259"/>
    </source>
</evidence>
<dbReference type="PANTHER" id="PTHR47785:SF2">
    <property type="entry name" value="ZN(II)2CYS6 TRANSCRIPTION FACTOR (EUROFUNG)"/>
    <property type="match status" value="1"/>
</dbReference>
<feature type="compositionally biased region" description="Basic and acidic residues" evidence="2">
    <location>
        <begin position="92"/>
        <end position="104"/>
    </location>
</feature>
<organism evidence="4 5">
    <name type="scientific">Verruconis gallopava</name>
    <dbReference type="NCBI Taxonomy" id="253628"/>
    <lineage>
        <taxon>Eukaryota</taxon>
        <taxon>Fungi</taxon>
        <taxon>Dikarya</taxon>
        <taxon>Ascomycota</taxon>
        <taxon>Pezizomycotina</taxon>
        <taxon>Dothideomycetes</taxon>
        <taxon>Pleosporomycetidae</taxon>
        <taxon>Venturiales</taxon>
        <taxon>Sympoventuriaceae</taxon>
        <taxon>Verruconis</taxon>
    </lineage>
</organism>